<accession>A0A8S5QPZ3</accession>
<proteinExistence type="predicted"/>
<dbReference type="EMBL" id="BK015702">
    <property type="protein sequence ID" value="DAE20873.1"/>
    <property type="molecule type" value="Genomic_DNA"/>
</dbReference>
<sequence length="41" mass="4890">MTTIFPNPRHFLSWVRVSKASLSNEKIPLIRLRRPCQRNIL</sequence>
<evidence type="ECO:0000313" key="1">
    <source>
        <dbReference type="EMBL" id="DAE20873.1"/>
    </source>
</evidence>
<protein>
    <submittedName>
        <fullName evidence="1">Uncharacterized protein</fullName>
    </submittedName>
</protein>
<name>A0A8S5QPZ3_9CAUD</name>
<organism evidence="1">
    <name type="scientific">Siphoviridae sp. ctWhx86</name>
    <dbReference type="NCBI Taxonomy" id="2826362"/>
    <lineage>
        <taxon>Viruses</taxon>
        <taxon>Duplodnaviria</taxon>
        <taxon>Heunggongvirae</taxon>
        <taxon>Uroviricota</taxon>
        <taxon>Caudoviricetes</taxon>
    </lineage>
</organism>
<reference evidence="1" key="1">
    <citation type="journal article" date="2021" name="Proc. Natl. Acad. Sci. U.S.A.">
        <title>A Catalog of Tens of Thousands of Viruses from Human Metagenomes Reveals Hidden Associations with Chronic Diseases.</title>
        <authorList>
            <person name="Tisza M.J."/>
            <person name="Buck C.B."/>
        </authorList>
    </citation>
    <scope>NUCLEOTIDE SEQUENCE</scope>
    <source>
        <strain evidence="1">CtWhx86</strain>
    </source>
</reference>